<name>A0A9P0CDB0_BEMTA</name>
<dbReference type="KEGG" id="btab:109030045"/>
<feature type="transmembrane region" description="Helical" evidence="1">
    <location>
        <begin position="177"/>
        <end position="195"/>
    </location>
</feature>
<dbReference type="EMBL" id="OU963865">
    <property type="protein sequence ID" value="CAH0770403.1"/>
    <property type="molecule type" value="Genomic_DNA"/>
</dbReference>
<reference evidence="3" key="1">
    <citation type="submission" date="2021-12" db="EMBL/GenBank/DDBJ databases">
        <authorList>
            <person name="King R."/>
        </authorList>
    </citation>
    <scope>NUCLEOTIDE SEQUENCE</scope>
</reference>
<dbReference type="AlphaFoldDB" id="A0A9P0CDB0"/>
<gene>
    <name evidence="3" type="ORF">BEMITA_LOCUS7269</name>
</gene>
<keyword evidence="1" id="KW-1133">Transmembrane helix</keyword>
<dbReference type="Pfam" id="PF07898">
    <property type="entry name" value="DUF1676"/>
    <property type="match status" value="1"/>
</dbReference>
<evidence type="ECO:0000313" key="3">
    <source>
        <dbReference type="EMBL" id="CAH0770403.1"/>
    </source>
</evidence>
<evidence type="ECO:0008006" key="5">
    <source>
        <dbReference type="Google" id="ProtNLM"/>
    </source>
</evidence>
<keyword evidence="1" id="KW-0472">Membrane</keyword>
<organism evidence="3 4">
    <name type="scientific">Bemisia tabaci</name>
    <name type="common">Sweetpotato whitefly</name>
    <name type="synonym">Aleurodes tabaci</name>
    <dbReference type="NCBI Taxonomy" id="7038"/>
    <lineage>
        <taxon>Eukaryota</taxon>
        <taxon>Metazoa</taxon>
        <taxon>Ecdysozoa</taxon>
        <taxon>Arthropoda</taxon>
        <taxon>Hexapoda</taxon>
        <taxon>Insecta</taxon>
        <taxon>Pterygota</taxon>
        <taxon>Neoptera</taxon>
        <taxon>Paraneoptera</taxon>
        <taxon>Hemiptera</taxon>
        <taxon>Sternorrhyncha</taxon>
        <taxon>Aleyrodoidea</taxon>
        <taxon>Aleyrodidae</taxon>
        <taxon>Aleyrodinae</taxon>
        <taxon>Bemisia</taxon>
    </lineage>
</organism>
<keyword evidence="1" id="KW-0812">Transmembrane</keyword>
<dbReference type="GO" id="GO:0016020">
    <property type="term" value="C:membrane"/>
    <property type="evidence" value="ECO:0007669"/>
    <property type="project" value="TreeGrafter"/>
</dbReference>
<feature type="chain" id="PRO_5040347506" description="Osiris" evidence="2">
    <location>
        <begin position="36"/>
        <end position="305"/>
    </location>
</feature>
<dbReference type="InterPro" id="IPR012464">
    <property type="entry name" value="DUF1676"/>
</dbReference>
<evidence type="ECO:0000313" key="4">
    <source>
        <dbReference type="Proteomes" id="UP001152759"/>
    </source>
</evidence>
<sequence>MYTNAAMTTKAEITPTTALGLLLVTFCVAQLQVEATEITLLEISKSVIKSLTNCDEKNVTLSVCLKKRSVILLDKYSRAPDPISLMSNSLSLVKSEVSVNSTESNRSMGDSGLTPEKLDEYLPAEESSRQRVLDALLVGSVSKFLQSRSLQVKLPQFLARYISSGLDEGRGKKAEKYYGAFILGAMLVAGTLIPIKMGTLALMSGKALMTSMLALTLAGIVAVKKLSEQPPKPGTTTYEVINVPAGGGGHGHHGRSLPLSTIPPEILESAHLPKVVSPHSDTGPYSAYKSYVYNDSVNMESDYVS</sequence>
<dbReference type="Proteomes" id="UP001152759">
    <property type="component" value="Chromosome 4"/>
</dbReference>
<accession>A0A9P0CDB0</accession>
<proteinExistence type="predicted"/>
<evidence type="ECO:0000256" key="1">
    <source>
        <dbReference type="SAM" id="Phobius"/>
    </source>
</evidence>
<keyword evidence="2" id="KW-0732">Signal</keyword>
<feature type="signal peptide" evidence="2">
    <location>
        <begin position="1"/>
        <end position="35"/>
    </location>
</feature>
<dbReference type="PANTHER" id="PTHR21879">
    <property type="entry name" value="FI03362P-RELATED-RELATED"/>
    <property type="match status" value="1"/>
</dbReference>
<protein>
    <recommendedName>
        <fullName evidence="5">Osiris</fullName>
    </recommendedName>
</protein>
<evidence type="ECO:0000256" key="2">
    <source>
        <dbReference type="SAM" id="SignalP"/>
    </source>
</evidence>
<keyword evidence="4" id="KW-1185">Reference proteome</keyword>